<gene>
    <name evidence="1" type="ORF">BDY19DRAFT_997827</name>
</gene>
<sequence length="178" mass="19789">MSEIIVEVQGRWVPLTRAIVIEEYACAAVAAAVLYDYLLTLDLEVHMIWRRKLGLPTLIFLANRYSCIAFSITLIYSVGTQAECVYTGFKGVVKNFADLQVVSFILQLVLGGLLSITLAGFFALRTSAIWGCSRTIFVIVLLAYLPGFALNYCTMLLRNLPTVLAIQSSFPNVNMMDF</sequence>
<organism evidence="1 2">
    <name type="scientific">Irpex rosettiformis</name>
    <dbReference type="NCBI Taxonomy" id="378272"/>
    <lineage>
        <taxon>Eukaryota</taxon>
        <taxon>Fungi</taxon>
        <taxon>Dikarya</taxon>
        <taxon>Basidiomycota</taxon>
        <taxon>Agaricomycotina</taxon>
        <taxon>Agaricomycetes</taxon>
        <taxon>Polyporales</taxon>
        <taxon>Irpicaceae</taxon>
        <taxon>Irpex</taxon>
    </lineage>
</organism>
<name>A0ACB8TQV4_9APHY</name>
<evidence type="ECO:0000313" key="2">
    <source>
        <dbReference type="Proteomes" id="UP001055072"/>
    </source>
</evidence>
<comment type="caution">
    <text evidence="1">The sequence shown here is derived from an EMBL/GenBank/DDBJ whole genome shotgun (WGS) entry which is preliminary data.</text>
</comment>
<proteinExistence type="predicted"/>
<accession>A0ACB8TQV4</accession>
<dbReference type="Proteomes" id="UP001055072">
    <property type="component" value="Unassembled WGS sequence"/>
</dbReference>
<protein>
    <submittedName>
        <fullName evidence="1">Uncharacterized protein</fullName>
    </submittedName>
</protein>
<reference evidence="1" key="1">
    <citation type="journal article" date="2021" name="Environ. Microbiol.">
        <title>Gene family expansions and transcriptome signatures uncover fungal adaptations to wood decay.</title>
        <authorList>
            <person name="Hage H."/>
            <person name="Miyauchi S."/>
            <person name="Viragh M."/>
            <person name="Drula E."/>
            <person name="Min B."/>
            <person name="Chaduli D."/>
            <person name="Navarro D."/>
            <person name="Favel A."/>
            <person name="Norest M."/>
            <person name="Lesage-Meessen L."/>
            <person name="Balint B."/>
            <person name="Merenyi Z."/>
            <person name="de Eugenio L."/>
            <person name="Morin E."/>
            <person name="Martinez A.T."/>
            <person name="Baldrian P."/>
            <person name="Stursova M."/>
            <person name="Martinez M.J."/>
            <person name="Novotny C."/>
            <person name="Magnuson J.K."/>
            <person name="Spatafora J.W."/>
            <person name="Maurice S."/>
            <person name="Pangilinan J."/>
            <person name="Andreopoulos W."/>
            <person name="LaButti K."/>
            <person name="Hundley H."/>
            <person name="Na H."/>
            <person name="Kuo A."/>
            <person name="Barry K."/>
            <person name="Lipzen A."/>
            <person name="Henrissat B."/>
            <person name="Riley R."/>
            <person name="Ahrendt S."/>
            <person name="Nagy L.G."/>
            <person name="Grigoriev I.V."/>
            <person name="Martin F."/>
            <person name="Rosso M.N."/>
        </authorList>
    </citation>
    <scope>NUCLEOTIDE SEQUENCE</scope>
    <source>
        <strain evidence="1">CBS 384.51</strain>
    </source>
</reference>
<evidence type="ECO:0000313" key="1">
    <source>
        <dbReference type="EMBL" id="KAI0084346.1"/>
    </source>
</evidence>
<keyword evidence="2" id="KW-1185">Reference proteome</keyword>
<dbReference type="EMBL" id="MU274944">
    <property type="protein sequence ID" value="KAI0084346.1"/>
    <property type="molecule type" value="Genomic_DNA"/>
</dbReference>